<evidence type="ECO:0000256" key="1">
    <source>
        <dbReference type="SAM" id="SignalP"/>
    </source>
</evidence>
<dbReference type="Proteomes" id="UP001627408">
    <property type="component" value="Unassembled WGS sequence"/>
</dbReference>
<organism evidence="2 3">
    <name type="scientific">Tateyamaria armeniaca</name>
    <dbReference type="NCBI Taxonomy" id="2518930"/>
    <lineage>
        <taxon>Bacteria</taxon>
        <taxon>Pseudomonadati</taxon>
        <taxon>Pseudomonadota</taxon>
        <taxon>Alphaproteobacteria</taxon>
        <taxon>Rhodobacterales</taxon>
        <taxon>Roseobacteraceae</taxon>
        <taxon>Tateyamaria</taxon>
    </lineage>
</organism>
<accession>A0ABW8UYQ4</accession>
<comment type="caution">
    <text evidence="2">The sequence shown here is derived from an EMBL/GenBank/DDBJ whole genome shotgun (WGS) entry which is preliminary data.</text>
</comment>
<evidence type="ECO:0000313" key="2">
    <source>
        <dbReference type="EMBL" id="MFL4472285.1"/>
    </source>
</evidence>
<keyword evidence="1" id="KW-0732">Signal</keyword>
<feature type="chain" id="PRO_5046481533" evidence="1">
    <location>
        <begin position="25"/>
        <end position="86"/>
    </location>
</feature>
<name>A0ABW8UYQ4_9RHOB</name>
<dbReference type="RefSeq" id="WP_407594443.1">
    <property type="nucleotide sequence ID" value="NZ_JBHDIY010000004.1"/>
</dbReference>
<proteinExistence type="predicted"/>
<feature type="signal peptide" evidence="1">
    <location>
        <begin position="1"/>
        <end position="24"/>
    </location>
</feature>
<sequence length="86" mass="8264">MLRSFYTSLTVAGLVMGSVQFATAQAVDCSLAANAEAAACQNLPDTTQTGTPNYGALAGGVAAAVLLGAAGGSGSTTSTTSTTSTN</sequence>
<keyword evidence="3" id="KW-1185">Reference proteome</keyword>
<evidence type="ECO:0000313" key="3">
    <source>
        <dbReference type="Proteomes" id="UP001627408"/>
    </source>
</evidence>
<protein>
    <submittedName>
        <fullName evidence="2">Uncharacterized protein</fullName>
    </submittedName>
</protein>
<reference evidence="2 3" key="1">
    <citation type="submission" date="2024-08" db="EMBL/GenBank/DDBJ databases">
        <title>Tateyamaria sp. nov., isolated from marine algae.</title>
        <authorList>
            <person name="Choi B.J."/>
            <person name="Kim J.M."/>
            <person name="Lee J.K."/>
            <person name="Choi D.G."/>
            <person name="Bayburt H."/>
            <person name="Baek J.H."/>
            <person name="Han D.M."/>
            <person name="Jeon C.O."/>
        </authorList>
    </citation>
    <scope>NUCLEOTIDE SEQUENCE [LARGE SCALE GENOMIC DNA]</scope>
    <source>
        <strain evidence="2 3">KMU-156</strain>
    </source>
</reference>
<dbReference type="EMBL" id="JBHDIY010000004">
    <property type="protein sequence ID" value="MFL4472285.1"/>
    <property type="molecule type" value="Genomic_DNA"/>
</dbReference>
<gene>
    <name evidence="2" type="ORF">ACERZ8_21260</name>
</gene>